<organism evidence="1 2">
    <name type="scientific">Chitinophaga silvatica</name>
    <dbReference type="NCBI Taxonomy" id="2282649"/>
    <lineage>
        <taxon>Bacteria</taxon>
        <taxon>Pseudomonadati</taxon>
        <taxon>Bacteroidota</taxon>
        <taxon>Chitinophagia</taxon>
        <taxon>Chitinophagales</taxon>
        <taxon>Chitinophagaceae</taxon>
        <taxon>Chitinophaga</taxon>
    </lineage>
</organism>
<evidence type="ECO:0000313" key="1">
    <source>
        <dbReference type="EMBL" id="RFS22809.1"/>
    </source>
</evidence>
<gene>
    <name evidence="1" type="ORF">DVR12_13555</name>
</gene>
<proteinExistence type="predicted"/>
<dbReference type="EMBL" id="QPMM01000006">
    <property type="protein sequence ID" value="RFS22809.1"/>
    <property type="molecule type" value="Genomic_DNA"/>
</dbReference>
<evidence type="ECO:0000313" key="2">
    <source>
        <dbReference type="Proteomes" id="UP000260644"/>
    </source>
</evidence>
<sequence length="117" mass="13561">MNDFTTFALVNKRRWHKILSIILLGVFTLNTLPREFIHEFAGHHDTVDAWHHEGAALSELHQHCDFLQIAIEPYEPIAAFYFVLAQPIKWEYPVLKVVNANKPFQRFSSPRAPPAII</sequence>
<dbReference type="Proteomes" id="UP000260644">
    <property type="component" value="Unassembled WGS sequence"/>
</dbReference>
<comment type="caution">
    <text evidence="1">The sequence shown here is derived from an EMBL/GenBank/DDBJ whole genome shotgun (WGS) entry which is preliminary data.</text>
</comment>
<name>A0A3E1YAR6_9BACT</name>
<dbReference type="AlphaFoldDB" id="A0A3E1YAR6"/>
<keyword evidence="2" id="KW-1185">Reference proteome</keyword>
<reference evidence="1 2" key="1">
    <citation type="submission" date="2018-07" db="EMBL/GenBank/DDBJ databases">
        <title>Chitinophaga K2CV101002-2 sp. nov., isolated from a monsoon evergreen broad-leaved forest soil.</title>
        <authorList>
            <person name="Lv Y."/>
        </authorList>
    </citation>
    <scope>NUCLEOTIDE SEQUENCE [LARGE SCALE GENOMIC DNA]</scope>
    <source>
        <strain evidence="1 2">GDMCC 1.1288</strain>
    </source>
</reference>
<accession>A0A3E1YAR6</accession>
<protein>
    <submittedName>
        <fullName evidence="1">Uncharacterized protein</fullName>
    </submittedName>
</protein>